<dbReference type="CDD" id="cd14284">
    <property type="entry name" value="UBA_GAWKY"/>
    <property type="match status" value="1"/>
</dbReference>
<sequence length="911" mass="89679">MWPTGGNTPAITTAGAPSAGSMNNPQMAAIGVKKDLNEWGAGGGVGQVGAVGSGSIGVPGGPAQGGWGADARAAAGVTGALPSVGGGANVNGPTAGGFNIGSTLGAAADGLRGDPRGISGRLNGAAAGSMWGASVPDQRSMSAGAGGGAVLPGAVSAVGGGQQQWGGNGNAGPAKLPTGGWDDGRPSALDDAPWGQGNAVGAGGPGALARQNSSGWKDVSDVMMRPGAGAPGGGPMQQRNQQQGGGAGPFGPVPIPSGAGSGVRGSLGKDGMWGGQVQGMVRNGSWEDSVTGGGWGDEKGGGSWNMDLGSNGGAGWNKTPVTPKSAGIGWPDPNDLTGPGMDWGGLGGKPSVGGANKPPAALNNPLEYIRASKEYRLLCEMGHKKEDVEFALRTTSMNIDEAMELLRHGASVAGLSSGWRRTLSEDHTGGLGMGFDGPYSGRIPPLNHAASGLSYSQNNQQNMLNNIPGGGPVGGLGLDGTGPANLMALNNLKYLSQGAGGADDLTDFSRAPGPSAGKSALTSTTTSTNISSLGLVQDGTWTTGRTNLADGWPEQTGDTDSKDWTTATNAASQESSAFTDLVPEFEPGKPWKGTQLKIEDDPSITPGSVARSPLSIATAKDSELFGGGGVVSVAEKASPTVADGGGLSLTSSAWSFNTASLTSAASGNGGGSGGNKPLAGKSVWSDSSAGGGSGSNNAAAVDVWCTPITKPSATRGPPPGLGGPAANKSGNAGTAAGTQQQRGAGWSTGTSWLLLKNFTSQHGPILTFHSYPAHGLALCRYATREEAAKAQQALNNCTLGSSTISAECPASESEVQTYLQQLGGAAAAASVAVSSSASSLTSPTWRQERTSSSSGADTWGSGWAIGGSSGASGAGAAAANLWAPLDAGTDSGTPTSLNSFLPDSLLGPELN</sequence>
<dbReference type="SUPFAM" id="SSF54928">
    <property type="entry name" value="RNA-binding domain, RBD"/>
    <property type="match status" value="1"/>
</dbReference>
<evidence type="ECO:0000256" key="1">
    <source>
        <dbReference type="ARBA" id="ARBA00022884"/>
    </source>
</evidence>
<dbReference type="EnsemblMetazoa" id="ACOM030982-RA">
    <property type="protein sequence ID" value="ACOM030982-PA.1"/>
    <property type="gene ID" value="ACOM030982"/>
</dbReference>
<dbReference type="InterPro" id="IPR012677">
    <property type="entry name" value="Nucleotide-bd_a/b_plait_sf"/>
</dbReference>
<dbReference type="PANTHER" id="PTHR13020">
    <property type="entry name" value="TRINUCLEOTIDE REPEAT-CONTAINING GENE 6"/>
    <property type="match status" value="1"/>
</dbReference>
<protein>
    <recommendedName>
        <fullName evidence="3">RRM domain-containing protein</fullName>
    </recommendedName>
</protein>
<feature type="domain" description="RRM" evidence="3">
    <location>
        <begin position="749"/>
        <end position="804"/>
    </location>
</feature>
<dbReference type="AlphaFoldDB" id="A0A8W7PFQ1"/>
<dbReference type="InterPro" id="IPR009060">
    <property type="entry name" value="UBA-like_sf"/>
</dbReference>
<dbReference type="GO" id="GO:0060213">
    <property type="term" value="P:positive regulation of nuclear-transcribed mRNA poly(A) tail shortening"/>
    <property type="evidence" value="ECO:0007669"/>
    <property type="project" value="TreeGrafter"/>
</dbReference>
<dbReference type="VEuPathDB" id="VectorBase:ACON2_037851"/>
<feature type="region of interest" description="Disordered" evidence="2">
    <location>
        <begin position="164"/>
        <end position="186"/>
    </location>
</feature>
<dbReference type="GO" id="GO:0005654">
    <property type="term" value="C:nucleoplasm"/>
    <property type="evidence" value="ECO:0007669"/>
    <property type="project" value="TreeGrafter"/>
</dbReference>
<dbReference type="GO" id="GO:0000932">
    <property type="term" value="C:P-body"/>
    <property type="evidence" value="ECO:0007669"/>
    <property type="project" value="TreeGrafter"/>
</dbReference>
<proteinExistence type="predicted"/>
<dbReference type="InterPro" id="IPR035979">
    <property type="entry name" value="RBD_domain_sf"/>
</dbReference>
<feature type="region of interest" description="Disordered" evidence="2">
    <location>
        <begin position="1"/>
        <end position="22"/>
    </location>
</feature>
<dbReference type="PANTHER" id="PTHR13020:SF25">
    <property type="entry name" value="PROTEIN GAWKY"/>
    <property type="match status" value="1"/>
</dbReference>
<feature type="compositionally biased region" description="Polar residues" evidence="2">
    <location>
        <begin position="728"/>
        <end position="744"/>
    </location>
</feature>
<dbReference type="GO" id="GO:0035195">
    <property type="term" value="P:miRNA-mediated post-transcriptional gene silencing"/>
    <property type="evidence" value="ECO:0007669"/>
    <property type="project" value="TreeGrafter"/>
</dbReference>
<feature type="region of interest" description="Disordered" evidence="2">
    <location>
        <begin position="540"/>
        <end position="562"/>
    </location>
</feature>
<evidence type="ECO:0000313" key="4">
    <source>
        <dbReference type="EnsemblMetazoa" id="ACOM030982-PA.1"/>
    </source>
</evidence>
<evidence type="ECO:0000256" key="2">
    <source>
        <dbReference type="SAM" id="MobiDB-lite"/>
    </source>
</evidence>
<dbReference type="Pfam" id="PF00076">
    <property type="entry name" value="RRM_1"/>
    <property type="match status" value="1"/>
</dbReference>
<keyword evidence="1" id="KW-0694">RNA-binding</keyword>
<feature type="region of interest" description="Disordered" evidence="2">
    <location>
        <begin position="223"/>
        <end position="270"/>
    </location>
</feature>
<dbReference type="Proteomes" id="UP000075882">
    <property type="component" value="Unassembled WGS sequence"/>
</dbReference>
<organism evidence="4">
    <name type="scientific">Anopheles coluzzii</name>
    <name type="common">African malaria mosquito</name>
    <dbReference type="NCBI Taxonomy" id="1518534"/>
    <lineage>
        <taxon>Eukaryota</taxon>
        <taxon>Metazoa</taxon>
        <taxon>Ecdysozoa</taxon>
        <taxon>Arthropoda</taxon>
        <taxon>Hexapoda</taxon>
        <taxon>Insecta</taxon>
        <taxon>Pterygota</taxon>
        <taxon>Neoptera</taxon>
        <taxon>Endopterygota</taxon>
        <taxon>Diptera</taxon>
        <taxon>Nematocera</taxon>
        <taxon>Culicoidea</taxon>
        <taxon>Culicidae</taxon>
        <taxon>Anophelinae</taxon>
        <taxon>Anopheles</taxon>
    </lineage>
</organism>
<dbReference type="InterPro" id="IPR052068">
    <property type="entry name" value="GW182_domain"/>
</dbReference>
<name>A0A8W7PFQ1_ANOCL</name>
<dbReference type="InterPro" id="IPR000504">
    <property type="entry name" value="RRM_dom"/>
</dbReference>
<feature type="region of interest" description="Disordered" evidence="2">
    <location>
        <begin position="586"/>
        <end position="609"/>
    </location>
</feature>
<feature type="region of interest" description="Disordered" evidence="2">
    <location>
        <begin position="505"/>
        <end position="526"/>
    </location>
</feature>
<dbReference type="GO" id="GO:0003723">
    <property type="term" value="F:RNA binding"/>
    <property type="evidence" value="ECO:0007669"/>
    <property type="project" value="UniProtKB-KW"/>
</dbReference>
<evidence type="ECO:0000259" key="3">
    <source>
        <dbReference type="Pfam" id="PF00076"/>
    </source>
</evidence>
<reference evidence="4" key="1">
    <citation type="submission" date="2022-08" db="UniProtKB">
        <authorList>
            <consortium name="EnsemblMetazoa"/>
        </authorList>
    </citation>
    <scope>IDENTIFICATION</scope>
</reference>
<feature type="region of interest" description="Disordered" evidence="2">
    <location>
        <begin position="664"/>
        <end position="696"/>
    </location>
</feature>
<dbReference type="Gene3D" id="3.30.70.330">
    <property type="match status" value="1"/>
</dbReference>
<feature type="compositionally biased region" description="Polar residues" evidence="2">
    <location>
        <begin position="1"/>
        <end position="11"/>
    </location>
</feature>
<dbReference type="InterPro" id="IPR041971">
    <property type="entry name" value="Gawky_UBA"/>
</dbReference>
<dbReference type="SUPFAM" id="SSF46934">
    <property type="entry name" value="UBA-like"/>
    <property type="match status" value="1"/>
</dbReference>
<feature type="region of interest" description="Disordered" evidence="2">
    <location>
        <begin position="709"/>
        <end position="744"/>
    </location>
</feature>
<accession>A0A8W7PFQ1</accession>